<evidence type="ECO:0000256" key="4">
    <source>
        <dbReference type="ARBA" id="ARBA00022692"/>
    </source>
</evidence>
<dbReference type="SUPFAM" id="SSF48317">
    <property type="entry name" value="Acid phosphatase/Vanadium-dependent haloperoxidase"/>
    <property type="match status" value="1"/>
</dbReference>
<evidence type="ECO:0000256" key="1">
    <source>
        <dbReference type="ARBA" id="ARBA00004651"/>
    </source>
</evidence>
<keyword evidence="7 10" id="KW-0472">Membrane</keyword>
<keyword evidence="4 10" id="KW-0812">Transmembrane</keyword>
<accession>A0A0W0ZA82</accession>
<comment type="subcellular location">
    <subcellularLocation>
        <location evidence="1">Cell membrane</location>
        <topology evidence="1">Multi-pass membrane protein</topology>
    </subcellularLocation>
</comment>
<dbReference type="GO" id="GO:0005886">
    <property type="term" value="C:plasma membrane"/>
    <property type="evidence" value="ECO:0007669"/>
    <property type="project" value="UniProtKB-SubCell"/>
</dbReference>
<feature type="transmembrane region" description="Helical" evidence="10">
    <location>
        <begin position="88"/>
        <end position="111"/>
    </location>
</feature>
<dbReference type="GO" id="GO:0050380">
    <property type="term" value="F:undecaprenyl-diphosphatase activity"/>
    <property type="evidence" value="ECO:0007669"/>
    <property type="project" value="UniProtKB-EC"/>
</dbReference>
<dbReference type="OrthoDB" id="5645237at2"/>
<dbReference type="STRING" id="452.Lspi_0518"/>
<evidence type="ECO:0000256" key="7">
    <source>
        <dbReference type="ARBA" id="ARBA00023136"/>
    </source>
</evidence>
<evidence type="ECO:0000256" key="5">
    <source>
        <dbReference type="ARBA" id="ARBA00022801"/>
    </source>
</evidence>
<dbReference type="PANTHER" id="PTHR14969:SF62">
    <property type="entry name" value="DECAPRENYLPHOSPHORYL-5-PHOSPHORIBOSE PHOSPHATASE RV3807C-RELATED"/>
    <property type="match status" value="1"/>
</dbReference>
<keyword evidence="3" id="KW-1003">Cell membrane</keyword>
<dbReference type="Pfam" id="PF01569">
    <property type="entry name" value="PAP2"/>
    <property type="match status" value="1"/>
</dbReference>
<gene>
    <name evidence="12" type="ORF">Lspi_0518</name>
</gene>
<evidence type="ECO:0000259" key="11">
    <source>
        <dbReference type="SMART" id="SM00014"/>
    </source>
</evidence>
<dbReference type="Gene3D" id="1.20.144.10">
    <property type="entry name" value="Phosphatidic acid phosphatase type 2/haloperoxidase"/>
    <property type="match status" value="1"/>
</dbReference>
<evidence type="ECO:0000256" key="9">
    <source>
        <dbReference type="ARBA" id="ARBA00047594"/>
    </source>
</evidence>
<name>A0A0W0ZA82_LEGSP</name>
<dbReference type="SMART" id="SM00014">
    <property type="entry name" value="acidPPc"/>
    <property type="match status" value="1"/>
</dbReference>
<dbReference type="PATRIC" id="fig|452.5.peg.572"/>
<dbReference type="RefSeq" id="WP_058482448.1">
    <property type="nucleotide sequence ID" value="NZ_CAAAII010000003.1"/>
</dbReference>
<keyword evidence="13" id="KW-1185">Reference proteome</keyword>
<dbReference type="AlphaFoldDB" id="A0A0W0ZA82"/>
<dbReference type="EMBL" id="LNYX01000005">
    <property type="protein sequence ID" value="KTD65806.1"/>
    <property type="molecule type" value="Genomic_DNA"/>
</dbReference>
<evidence type="ECO:0000313" key="13">
    <source>
        <dbReference type="Proteomes" id="UP000054877"/>
    </source>
</evidence>
<dbReference type="PANTHER" id="PTHR14969">
    <property type="entry name" value="SPHINGOSINE-1-PHOSPHATE PHOSPHOHYDROLASE"/>
    <property type="match status" value="1"/>
</dbReference>
<feature type="transmembrane region" description="Helical" evidence="10">
    <location>
        <begin position="184"/>
        <end position="202"/>
    </location>
</feature>
<comment type="caution">
    <text evidence="12">The sequence shown here is derived from an EMBL/GenBank/DDBJ whole genome shotgun (WGS) entry which is preliminary data.</text>
</comment>
<organism evidence="12 13">
    <name type="scientific">Legionella spiritensis</name>
    <dbReference type="NCBI Taxonomy" id="452"/>
    <lineage>
        <taxon>Bacteria</taxon>
        <taxon>Pseudomonadati</taxon>
        <taxon>Pseudomonadota</taxon>
        <taxon>Gammaproteobacteria</taxon>
        <taxon>Legionellales</taxon>
        <taxon>Legionellaceae</taxon>
        <taxon>Legionella</taxon>
    </lineage>
</organism>
<evidence type="ECO:0000313" key="12">
    <source>
        <dbReference type="EMBL" id="KTD65806.1"/>
    </source>
</evidence>
<keyword evidence="5" id="KW-0378">Hydrolase</keyword>
<feature type="transmembrane region" description="Helical" evidence="10">
    <location>
        <begin position="53"/>
        <end position="76"/>
    </location>
</feature>
<evidence type="ECO:0000256" key="3">
    <source>
        <dbReference type="ARBA" id="ARBA00022475"/>
    </source>
</evidence>
<evidence type="ECO:0000256" key="10">
    <source>
        <dbReference type="SAM" id="Phobius"/>
    </source>
</evidence>
<reference evidence="12 13" key="1">
    <citation type="submission" date="2015-11" db="EMBL/GenBank/DDBJ databases">
        <title>Genomic analysis of 38 Legionella species identifies large and diverse effector repertoires.</title>
        <authorList>
            <person name="Burstein D."/>
            <person name="Amaro F."/>
            <person name="Zusman T."/>
            <person name="Lifshitz Z."/>
            <person name="Cohen O."/>
            <person name="Gilbert J.A."/>
            <person name="Pupko T."/>
            <person name="Shuman H.A."/>
            <person name="Segal G."/>
        </authorList>
    </citation>
    <scope>NUCLEOTIDE SEQUENCE [LARGE SCALE GENOMIC DNA]</scope>
    <source>
        <strain evidence="12 13">Mt.St.Helens-9</strain>
    </source>
</reference>
<evidence type="ECO:0000256" key="2">
    <source>
        <dbReference type="ARBA" id="ARBA00012374"/>
    </source>
</evidence>
<feature type="transmembrane region" description="Helical" evidence="10">
    <location>
        <begin position="158"/>
        <end position="178"/>
    </location>
</feature>
<feature type="domain" description="Phosphatidic acid phosphatase type 2/haloperoxidase" evidence="11">
    <location>
        <begin position="88"/>
        <end position="199"/>
    </location>
</feature>
<keyword evidence="6 10" id="KW-1133">Transmembrane helix</keyword>
<proteinExistence type="predicted"/>
<dbReference type="InterPro" id="IPR036938">
    <property type="entry name" value="PAP2/HPO_sf"/>
</dbReference>
<protein>
    <recommendedName>
        <fullName evidence="2">undecaprenyl-diphosphate phosphatase</fullName>
        <ecNumber evidence="2">3.6.1.27</ecNumber>
    </recommendedName>
    <alternativeName>
        <fullName evidence="8">Undecaprenyl pyrophosphate phosphatase</fullName>
    </alternativeName>
</protein>
<feature type="transmembrane region" description="Helical" evidence="10">
    <location>
        <begin position="131"/>
        <end position="151"/>
    </location>
</feature>
<evidence type="ECO:0000256" key="8">
    <source>
        <dbReference type="ARBA" id="ARBA00032707"/>
    </source>
</evidence>
<dbReference type="InterPro" id="IPR000326">
    <property type="entry name" value="PAP2/HPO"/>
</dbReference>
<comment type="catalytic activity">
    <reaction evidence="9">
        <text>di-trans,octa-cis-undecaprenyl diphosphate + H2O = di-trans,octa-cis-undecaprenyl phosphate + phosphate + H(+)</text>
        <dbReference type="Rhea" id="RHEA:28094"/>
        <dbReference type="ChEBI" id="CHEBI:15377"/>
        <dbReference type="ChEBI" id="CHEBI:15378"/>
        <dbReference type="ChEBI" id="CHEBI:43474"/>
        <dbReference type="ChEBI" id="CHEBI:58405"/>
        <dbReference type="ChEBI" id="CHEBI:60392"/>
        <dbReference type="EC" id="3.6.1.27"/>
    </reaction>
</comment>
<evidence type="ECO:0000256" key="6">
    <source>
        <dbReference type="ARBA" id="ARBA00022989"/>
    </source>
</evidence>
<dbReference type="EC" id="3.6.1.27" evidence="2"/>
<dbReference type="Proteomes" id="UP000054877">
    <property type="component" value="Unassembled WGS sequence"/>
</dbReference>
<sequence length="231" mass="26334">MTPFNRLFNIMTKPWVVVLYVLIVAGSYCYIDQPLTEFMGTLDLRMNWSFLTWLTKLGTGFVYFILFFAMGILFRYILVNPLWEARSWFLFLSVLIPSLVCGVLKVMLGRARPSMWFEQSLYGFYGWHTDAPFMSFPSGHTTTIMGVALGLSIVLPRYCYAFLVTGFLVALSRVLLLHHYLSDVLAASYLALLEIGFFYFILRKKKWLQAAWGPGAGKSNSAAWNIGAKHG</sequence>